<dbReference type="OrthoDB" id="9768243at2"/>
<dbReference type="PANTHER" id="PTHR20953:SF3">
    <property type="entry name" value="P-LOOP CONTAINING NUCLEOSIDE TRIPHOSPHATE HYDROLASES SUPERFAMILY PROTEIN"/>
    <property type="match status" value="1"/>
</dbReference>
<evidence type="ECO:0000313" key="7">
    <source>
        <dbReference type="Proteomes" id="UP000182836"/>
    </source>
</evidence>
<dbReference type="SMART" id="SM00382">
    <property type="entry name" value="AAA"/>
    <property type="match status" value="1"/>
</dbReference>
<dbReference type="InterPro" id="IPR027417">
    <property type="entry name" value="P-loop_NTPase"/>
</dbReference>
<evidence type="ECO:0000259" key="3">
    <source>
        <dbReference type="SMART" id="SM00382"/>
    </source>
</evidence>
<keyword evidence="1" id="KW-0547">Nucleotide-binding</keyword>
<feature type="domain" description="AAA+ ATPase" evidence="3">
    <location>
        <begin position="148"/>
        <end position="286"/>
    </location>
</feature>
<dbReference type="SUPFAM" id="SSF52540">
    <property type="entry name" value="P-loop containing nucleoside triphosphate hydrolases"/>
    <property type="match status" value="1"/>
</dbReference>
<dbReference type="InterPro" id="IPR014217">
    <property type="entry name" value="Spore_III_AA"/>
</dbReference>
<dbReference type="AlphaFoldDB" id="A0A0D1V8Q5"/>
<proteinExistence type="predicted"/>
<dbReference type="Proteomes" id="UP000182836">
    <property type="component" value="Unassembled WGS sequence"/>
</dbReference>
<dbReference type="InterPro" id="IPR003593">
    <property type="entry name" value="AAA+_ATPase"/>
</dbReference>
<keyword evidence="6" id="KW-1185">Reference proteome</keyword>
<organism evidence="4 6">
    <name type="scientific">Aneurinibacillus migulanus</name>
    <name type="common">Bacillus migulanus</name>
    <dbReference type="NCBI Taxonomy" id="47500"/>
    <lineage>
        <taxon>Bacteria</taxon>
        <taxon>Bacillati</taxon>
        <taxon>Bacillota</taxon>
        <taxon>Bacilli</taxon>
        <taxon>Bacillales</taxon>
        <taxon>Paenibacillaceae</taxon>
        <taxon>Aneurinibacillus group</taxon>
        <taxon>Aneurinibacillus</taxon>
    </lineage>
</organism>
<dbReference type="GeneID" id="42305338"/>
<dbReference type="Proteomes" id="UP000037269">
    <property type="component" value="Unassembled WGS sequence"/>
</dbReference>
<dbReference type="PANTHER" id="PTHR20953">
    <property type="entry name" value="KINASE-RELATED"/>
    <property type="match status" value="1"/>
</dbReference>
<dbReference type="Gene3D" id="3.40.50.300">
    <property type="entry name" value="P-loop containing nucleotide triphosphate hydrolases"/>
    <property type="match status" value="1"/>
</dbReference>
<dbReference type="GO" id="GO:0005524">
    <property type="term" value="F:ATP binding"/>
    <property type="evidence" value="ECO:0007669"/>
    <property type="project" value="UniProtKB-KW"/>
</dbReference>
<dbReference type="EMBL" id="FNED01000003">
    <property type="protein sequence ID" value="SDI31014.1"/>
    <property type="molecule type" value="Genomic_DNA"/>
</dbReference>
<dbReference type="RefSeq" id="WP_043066149.1">
    <property type="nucleotide sequence ID" value="NZ_BJOA01000029.1"/>
</dbReference>
<evidence type="ECO:0000256" key="2">
    <source>
        <dbReference type="ARBA" id="ARBA00022840"/>
    </source>
</evidence>
<keyword evidence="2" id="KW-0067">ATP-binding</keyword>
<dbReference type="InterPro" id="IPR045735">
    <property type="entry name" value="Spore_III_AA_AAA+_ATPase"/>
</dbReference>
<reference evidence="5 7" key="2">
    <citation type="submission" date="2016-10" db="EMBL/GenBank/DDBJ databases">
        <authorList>
            <person name="de Groot N.N."/>
        </authorList>
    </citation>
    <scope>NUCLEOTIDE SEQUENCE [LARGE SCALE GENOMIC DNA]</scope>
    <source>
        <strain evidence="5 7">DSM 2895</strain>
    </source>
</reference>
<name>A0A0D1V8Q5_ANEMI</name>
<sequence>MEDILHMLPDSLRAKLKRLPPHELERIEEIRLRVARPIEYVGGGASRFVSEKGEGTEQAGAALMFTKEEGIQLLSRLSHHSLYMMEEEMRRGYITIQGGHRVGISGKVVLEDGRVKLIRDVTSFNIRIARERKGAADKVLPLLVEGRQLKNTLIISPPQCGKTTLLRDLARQISEGTEEVFARKVSIVDERSEIAGCVGGIPQKDVGPRTDVLDACPKAEGMMMMIRSMSPDVLITDEIGRAEDGYALEEAIHAGITVIASVHGRSLKDIMRRPTLSRVLQTGVFQCYLVLSRKPRVGAIAGVYDEHFAECRR</sequence>
<dbReference type="PATRIC" id="fig|47500.8.peg.7074"/>
<accession>A0A0D1V8Q5</accession>
<gene>
    <name evidence="4" type="ORF">AF333_09010</name>
    <name evidence="5" type="ORF">SAMN04487909_10328</name>
</gene>
<dbReference type="CDD" id="cd00009">
    <property type="entry name" value="AAA"/>
    <property type="match status" value="1"/>
</dbReference>
<evidence type="ECO:0000313" key="4">
    <source>
        <dbReference type="EMBL" id="KON95587.1"/>
    </source>
</evidence>
<dbReference type="EMBL" id="LGUG01000004">
    <property type="protein sequence ID" value="KON95587.1"/>
    <property type="molecule type" value="Genomic_DNA"/>
</dbReference>
<reference evidence="4 6" key="1">
    <citation type="submission" date="2015-07" db="EMBL/GenBank/DDBJ databases">
        <title>Fjat-14205 dsm 2895.</title>
        <authorList>
            <person name="Liu B."/>
            <person name="Wang J."/>
            <person name="Zhu Y."/>
            <person name="Liu G."/>
            <person name="Chen Q."/>
            <person name="Chen Z."/>
            <person name="Lan J."/>
            <person name="Che J."/>
            <person name="Ge C."/>
            <person name="Shi H."/>
            <person name="Pan Z."/>
            <person name="Liu X."/>
        </authorList>
    </citation>
    <scope>NUCLEOTIDE SEQUENCE [LARGE SCALE GENOMIC DNA]</scope>
    <source>
        <strain evidence="4 6">DSM 2895</strain>
    </source>
</reference>
<evidence type="ECO:0000256" key="1">
    <source>
        <dbReference type="ARBA" id="ARBA00022741"/>
    </source>
</evidence>
<evidence type="ECO:0000313" key="5">
    <source>
        <dbReference type="EMBL" id="SDI31014.1"/>
    </source>
</evidence>
<dbReference type="STRING" id="47500.AF333_09010"/>
<dbReference type="NCBIfam" id="TIGR02858">
    <property type="entry name" value="spore_III_AA"/>
    <property type="match status" value="1"/>
</dbReference>
<evidence type="ECO:0000313" key="6">
    <source>
        <dbReference type="Proteomes" id="UP000037269"/>
    </source>
</evidence>
<protein>
    <submittedName>
        <fullName evidence="4">Stage III sporulation protein AA</fullName>
    </submittedName>
</protein>
<dbReference type="Pfam" id="PF19568">
    <property type="entry name" value="Spore_III_AA"/>
    <property type="match status" value="1"/>
</dbReference>